<evidence type="ECO:0000256" key="7">
    <source>
        <dbReference type="SAM" id="Phobius"/>
    </source>
</evidence>
<dbReference type="InterPro" id="IPR037185">
    <property type="entry name" value="EmrE-like"/>
</dbReference>
<feature type="transmembrane region" description="Helical" evidence="7">
    <location>
        <begin position="92"/>
        <end position="110"/>
    </location>
</feature>
<dbReference type="InterPro" id="IPR050638">
    <property type="entry name" value="AA-Vitamin_Transporters"/>
</dbReference>
<evidence type="ECO:0000256" key="5">
    <source>
        <dbReference type="ARBA" id="ARBA00022989"/>
    </source>
</evidence>
<dbReference type="PANTHER" id="PTHR32322">
    <property type="entry name" value="INNER MEMBRANE TRANSPORTER"/>
    <property type="match status" value="1"/>
</dbReference>
<organism evidence="9 10">
    <name type="scientific">Sporomusa acidovorans (strain ATCC 49682 / DSM 3132 / Mol)</name>
    <dbReference type="NCBI Taxonomy" id="1123286"/>
    <lineage>
        <taxon>Bacteria</taxon>
        <taxon>Bacillati</taxon>
        <taxon>Bacillota</taxon>
        <taxon>Negativicutes</taxon>
        <taxon>Selenomonadales</taxon>
        <taxon>Sporomusaceae</taxon>
        <taxon>Sporomusa</taxon>
    </lineage>
</organism>
<feature type="transmembrane region" description="Helical" evidence="7">
    <location>
        <begin position="268"/>
        <end position="284"/>
    </location>
</feature>
<evidence type="ECO:0000256" key="3">
    <source>
        <dbReference type="ARBA" id="ARBA00022475"/>
    </source>
</evidence>
<dbReference type="Gene3D" id="1.10.3730.20">
    <property type="match status" value="1"/>
</dbReference>
<feature type="domain" description="EamA" evidence="8">
    <location>
        <begin position="150"/>
        <end position="284"/>
    </location>
</feature>
<sequence>MYVHLLLILVAFIWGLNPPAMKIGLIHIPPMPYSAVRLFAALAVGWLIFPRLCKWVPLRQQDKKTLFISGLGFFFFHLFFTFGLQLTTAGNAALILGCLPVSIAIINHFHRFDSIKPDVAKGIVLSLLGVVLMVAGTGKTISFSGDHIGGALLILAAQISYGYFTVFSRPLSTTYSVYQITTYVLIIATGLFGLVSLPSMLAVDWQAIPWPGWASAFYSGIFPLCLANCLWIWGTAKAGSTTASLYFNLSPVFTVAAGYLILGETFGWMQFFGAVVILMGLYLTKGRVQHRQQLNHNEYAKSCNSRR</sequence>
<dbReference type="RefSeq" id="WP_093793647.1">
    <property type="nucleotide sequence ID" value="NZ_CP155571.1"/>
</dbReference>
<comment type="similarity">
    <text evidence="2">Belongs to the EamA transporter family.</text>
</comment>
<reference evidence="9" key="1">
    <citation type="submission" date="2024-05" db="EMBL/GenBank/DDBJ databases">
        <title>Isolation and characterization of Sporomusa carbonis sp. nov., a carboxydotrophic hydrogenogen in the genus of Sporomusa isolated from a charcoal burning pile.</title>
        <authorList>
            <person name="Boeer T."/>
            <person name="Rosenbaum F."/>
            <person name="Eysell L."/>
            <person name="Mueller V."/>
            <person name="Daniel R."/>
            <person name="Poehlein A."/>
        </authorList>
    </citation>
    <scope>NUCLEOTIDE SEQUENCE [LARGE SCALE GENOMIC DNA]</scope>
    <source>
        <strain evidence="9">DSM 3132</strain>
    </source>
</reference>
<feature type="transmembrane region" description="Helical" evidence="7">
    <location>
        <begin position="213"/>
        <end position="233"/>
    </location>
</feature>
<comment type="subcellular location">
    <subcellularLocation>
        <location evidence="1">Cell membrane</location>
        <topology evidence="1">Multi-pass membrane protein</topology>
    </subcellularLocation>
</comment>
<evidence type="ECO:0000313" key="10">
    <source>
        <dbReference type="Proteomes" id="UP000216052"/>
    </source>
</evidence>
<dbReference type="Pfam" id="PF00892">
    <property type="entry name" value="EamA"/>
    <property type="match status" value="2"/>
</dbReference>
<dbReference type="EMBL" id="CP155571">
    <property type="protein sequence ID" value="XFO70959.1"/>
    <property type="molecule type" value="Genomic_DNA"/>
</dbReference>
<evidence type="ECO:0000256" key="1">
    <source>
        <dbReference type="ARBA" id="ARBA00004651"/>
    </source>
</evidence>
<evidence type="ECO:0000313" key="9">
    <source>
        <dbReference type="EMBL" id="XFO70959.1"/>
    </source>
</evidence>
<feature type="transmembrane region" description="Helical" evidence="7">
    <location>
        <begin position="245"/>
        <end position="262"/>
    </location>
</feature>
<gene>
    <name evidence="9" type="ORF">SPACI_009590</name>
</gene>
<feature type="transmembrane region" description="Helical" evidence="7">
    <location>
        <begin position="180"/>
        <end position="201"/>
    </location>
</feature>
<dbReference type="PANTHER" id="PTHR32322:SF18">
    <property type="entry name" value="S-ADENOSYLMETHIONINE_S-ADENOSYLHOMOCYSTEINE TRANSPORTER"/>
    <property type="match status" value="1"/>
</dbReference>
<evidence type="ECO:0000259" key="8">
    <source>
        <dbReference type="Pfam" id="PF00892"/>
    </source>
</evidence>
<keyword evidence="4 7" id="KW-0812">Transmembrane</keyword>
<feature type="transmembrane region" description="Helical" evidence="7">
    <location>
        <begin position="34"/>
        <end position="53"/>
    </location>
</feature>
<evidence type="ECO:0000256" key="4">
    <source>
        <dbReference type="ARBA" id="ARBA00022692"/>
    </source>
</evidence>
<keyword evidence="3" id="KW-1003">Cell membrane</keyword>
<feature type="transmembrane region" description="Helical" evidence="7">
    <location>
        <begin position="148"/>
        <end position="168"/>
    </location>
</feature>
<protein>
    <recommendedName>
        <fullName evidence="8">EamA domain-containing protein</fullName>
    </recommendedName>
</protein>
<feature type="domain" description="EamA" evidence="8">
    <location>
        <begin position="4"/>
        <end position="134"/>
    </location>
</feature>
<dbReference type="SUPFAM" id="SSF103481">
    <property type="entry name" value="Multidrug resistance efflux transporter EmrE"/>
    <property type="match status" value="2"/>
</dbReference>
<keyword evidence="5 7" id="KW-1133">Transmembrane helix</keyword>
<dbReference type="Proteomes" id="UP000216052">
    <property type="component" value="Chromosome"/>
</dbReference>
<evidence type="ECO:0000256" key="2">
    <source>
        <dbReference type="ARBA" id="ARBA00007362"/>
    </source>
</evidence>
<evidence type="ECO:0000256" key="6">
    <source>
        <dbReference type="ARBA" id="ARBA00023136"/>
    </source>
</evidence>
<proteinExistence type="inferred from homology"/>
<keyword evidence="10" id="KW-1185">Reference proteome</keyword>
<feature type="transmembrane region" description="Helical" evidence="7">
    <location>
        <begin position="65"/>
        <end position="86"/>
    </location>
</feature>
<dbReference type="InterPro" id="IPR000620">
    <property type="entry name" value="EamA_dom"/>
</dbReference>
<name>A0ABZ3IY04_SPOA4</name>
<accession>A0ABZ3IY04</accession>
<feature type="transmembrane region" description="Helical" evidence="7">
    <location>
        <begin position="122"/>
        <end position="142"/>
    </location>
</feature>
<keyword evidence="6 7" id="KW-0472">Membrane</keyword>